<keyword evidence="4 8" id="KW-0418">Kinase</keyword>
<reference evidence="8" key="1">
    <citation type="submission" date="2022-07" db="EMBL/GenBank/DDBJ databases">
        <title>Phylogenomic reconstructions and comparative analyses of Kickxellomycotina fungi.</title>
        <authorList>
            <person name="Reynolds N.K."/>
            <person name="Stajich J.E."/>
            <person name="Barry K."/>
            <person name="Grigoriev I.V."/>
            <person name="Crous P."/>
            <person name="Smith M.E."/>
        </authorList>
    </citation>
    <scope>NUCLEOTIDE SEQUENCE</scope>
    <source>
        <strain evidence="8">RSA 861</strain>
    </source>
</reference>
<feature type="compositionally biased region" description="Low complexity" evidence="6">
    <location>
        <begin position="74"/>
        <end position="83"/>
    </location>
</feature>
<evidence type="ECO:0000256" key="4">
    <source>
        <dbReference type="ARBA" id="ARBA00022777"/>
    </source>
</evidence>
<dbReference type="GO" id="GO:0004674">
    <property type="term" value="F:protein serine/threonine kinase activity"/>
    <property type="evidence" value="ECO:0007669"/>
    <property type="project" value="UniProtKB-KW"/>
</dbReference>
<evidence type="ECO:0000313" key="9">
    <source>
        <dbReference type="Proteomes" id="UP001150569"/>
    </source>
</evidence>
<evidence type="ECO:0000256" key="2">
    <source>
        <dbReference type="ARBA" id="ARBA00022679"/>
    </source>
</evidence>
<evidence type="ECO:0000256" key="5">
    <source>
        <dbReference type="ARBA" id="ARBA00022840"/>
    </source>
</evidence>
<feature type="compositionally biased region" description="Basic residues" evidence="6">
    <location>
        <begin position="374"/>
        <end position="385"/>
    </location>
</feature>
<keyword evidence="1 8" id="KW-0723">Serine/threonine-protein kinase</keyword>
<dbReference type="PANTHER" id="PTHR24345">
    <property type="entry name" value="SERINE/THREONINE-PROTEIN KINASE PLK"/>
    <property type="match status" value="1"/>
</dbReference>
<dbReference type="InterPro" id="IPR011009">
    <property type="entry name" value="Kinase-like_dom_sf"/>
</dbReference>
<dbReference type="PANTHER" id="PTHR24345:SF0">
    <property type="entry name" value="CELL CYCLE SERINE_THREONINE-PROTEIN KINASE CDC5_MSD2"/>
    <property type="match status" value="1"/>
</dbReference>
<evidence type="ECO:0000259" key="7">
    <source>
        <dbReference type="PROSITE" id="PS50011"/>
    </source>
</evidence>
<dbReference type="Gene3D" id="1.10.510.10">
    <property type="entry name" value="Transferase(Phosphotransferase) domain 1"/>
    <property type="match status" value="1"/>
</dbReference>
<organism evidence="8 9">
    <name type="scientific">Tieghemiomyces parasiticus</name>
    <dbReference type="NCBI Taxonomy" id="78921"/>
    <lineage>
        <taxon>Eukaryota</taxon>
        <taxon>Fungi</taxon>
        <taxon>Fungi incertae sedis</taxon>
        <taxon>Zoopagomycota</taxon>
        <taxon>Kickxellomycotina</taxon>
        <taxon>Dimargaritomycetes</taxon>
        <taxon>Dimargaritales</taxon>
        <taxon>Dimargaritaceae</taxon>
        <taxon>Tieghemiomyces</taxon>
    </lineage>
</organism>
<dbReference type="OrthoDB" id="6513151at2759"/>
<dbReference type="GO" id="GO:0005524">
    <property type="term" value="F:ATP binding"/>
    <property type="evidence" value="ECO:0007669"/>
    <property type="project" value="UniProtKB-KW"/>
</dbReference>
<dbReference type="CDD" id="cd13994">
    <property type="entry name" value="STKc_HAL4_like"/>
    <property type="match status" value="1"/>
</dbReference>
<evidence type="ECO:0000313" key="8">
    <source>
        <dbReference type="EMBL" id="KAJ1926584.1"/>
    </source>
</evidence>
<feature type="compositionally biased region" description="Low complexity" evidence="6">
    <location>
        <begin position="97"/>
        <end position="118"/>
    </location>
</feature>
<protein>
    <submittedName>
        <fullName evidence="8">Serine/threonine protein kinase</fullName>
    </submittedName>
</protein>
<comment type="caution">
    <text evidence="8">The sequence shown here is derived from an EMBL/GenBank/DDBJ whole genome shotgun (WGS) entry which is preliminary data.</text>
</comment>
<dbReference type="PROSITE" id="PS00108">
    <property type="entry name" value="PROTEIN_KINASE_ST"/>
    <property type="match status" value="1"/>
</dbReference>
<gene>
    <name evidence="8" type="primary">HRK1_2</name>
    <name evidence="8" type="ORF">IWQ60_003664</name>
</gene>
<keyword evidence="2" id="KW-0808">Transferase</keyword>
<proteinExistence type="predicted"/>
<evidence type="ECO:0000256" key="6">
    <source>
        <dbReference type="SAM" id="MobiDB-lite"/>
    </source>
</evidence>
<dbReference type="Proteomes" id="UP001150569">
    <property type="component" value="Unassembled WGS sequence"/>
</dbReference>
<feature type="region of interest" description="Disordered" evidence="6">
    <location>
        <begin position="413"/>
        <end position="432"/>
    </location>
</feature>
<dbReference type="PROSITE" id="PS50011">
    <property type="entry name" value="PROTEIN_KINASE_DOM"/>
    <property type="match status" value="1"/>
</dbReference>
<keyword evidence="9" id="KW-1185">Reference proteome</keyword>
<accession>A0A9W8E0G9</accession>
<sequence>MAPLATPLASTPCTTSSNSHSPRNITPAQSASGSPKPPSRLSRLASSISVRSLLTRKRSSTASQPSPSVHHRSSASASAASDFPPSPESTASAVCLPSSDHSSDSSPTSTCPPSQSPSAQHLNDSSVGVPLGPPHRHFIETSRVPDALGLHSPADSTASPHDWKRTPTMVDPQPALPHKASFNLNGTHRSDMSTSDRSTTSVAIEDSRPSSDAILAPSLLARSPTVPGEPPLLAGRRKSLSSPHIKRPSEIGVQSPAEPAAPTPPKPTSRGTPRQPATVHRIISEERKAALQMAQARSNSPSPKARGGRHSPEPAATGNPIAKAAHHLFRDASTSSKHQHPISHIFIPLKRFLRNKHPQPADAGALTPSSQEPHHHHHHHHHHKRSQSEVKPPGPVPAPVPVKTTAVTPADRDAAAAEAGYSSSGSSENSAVRRRYHNHDASLAEYGQTIKVIGQGTGGTVRLLEDKTAGLDLAQGPNVPSRSLSFAGRKVTNLPPATDPMVLDRASTAPCCQPKQYAVKEFRPRDPREPEREYYKKITSEYCIGSSIHHENIVETLDIVFEEGHVYEIMEYCPYDLFNVVATGKMTLDESACCFAQIVRGVQYLHSLGIAHRDLKLENCLLTEDGVLKVIDFGCAVVFKTPFESEAHDVTGFTGSDPYIAPELHYRRPYDPRASDIWSLGIVLFSMVLSKFPWKVARPDNSDYALYANNHNRRTCKTISSFPIKDAQPLLAAMLHPDIAKRATMDDVFADPWFKSISYCRPGQPGSNHTHHFC</sequence>
<dbReference type="EMBL" id="JANBPT010000161">
    <property type="protein sequence ID" value="KAJ1926584.1"/>
    <property type="molecule type" value="Genomic_DNA"/>
</dbReference>
<feature type="region of interest" description="Disordered" evidence="6">
    <location>
        <begin position="357"/>
        <end position="403"/>
    </location>
</feature>
<feature type="compositionally biased region" description="Low complexity" evidence="6">
    <location>
        <begin position="192"/>
        <end position="201"/>
    </location>
</feature>
<name>A0A9W8E0G9_9FUNG</name>
<dbReference type="AlphaFoldDB" id="A0A9W8E0G9"/>
<dbReference type="SMART" id="SM00220">
    <property type="entry name" value="S_TKc"/>
    <property type="match status" value="1"/>
</dbReference>
<evidence type="ECO:0000256" key="1">
    <source>
        <dbReference type="ARBA" id="ARBA00022527"/>
    </source>
</evidence>
<dbReference type="InterPro" id="IPR008271">
    <property type="entry name" value="Ser/Thr_kinase_AS"/>
</dbReference>
<feature type="compositionally biased region" description="Low complexity" evidence="6">
    <location>
        <begin position="416"/>
        <end position="430"/>
    </location>
</feature>
<dbReference type="InterPro" id="IPR000719">
    <property type="entry name" value="Prot_kinase_dom"/>
</dbReference>
<dbReference type="GO" id="GO:0005634">
    <property type="term" value="C:nucleus"/>
    <property type="evidence" value="ECO:0007669"/>
    <property type="project" value="TreeGrafter"/>
</dbReference>
<keyword evidence="3" id="KW-0547">Nucleotide-binding</keyword>
<evidence type="ECO:0000256" key="3">
    <source>
        <dbReference type="ARBA" id="ARBA00022741"/>
    </source>
</evidence>
<dbReference type="Pfam" id="PF00069">
    <property type="entry name" value="Pkinase"/>
    <property type="match status" value="1"/>
</dbReference>
<feature type="domain" description="Protein kinase" evidence="7">
    <location>
        <begin position="447"/>
        <end position="754"/>
    </location>
</feature>
<feature type="compositionally biased region" description="Polar residues" evidence="6">
    <location>
        <begin position="8"/>
        <end position="33"/>
    </location>
</feature>
<keyword evidence="5" id="KW-0067">ATP-binding</keyword>
<feature type="region of interest" description="Disordered" evidence="6">
    <location>
        <begin position="1"/>
        <end position="319"/>
    </location>
</feature>
<dbReference type="SUPFAM" id="SSF56112">
    <property type="entry name" value="Protein kinase-like (PK-like)"/>
    <property type="match status" value="1"/>
</dbReference>